<feature type="region of interest" description="Disordered" evidence="2">
    <location>
        <begin position="123"/>
        <end position="148"/>
    </location>
</feature>
<evidence type="ECO:0000313" key="5">
    <source>
        <dbReference type="Proteomes" id="UP000615446"/>
    </source>
</evidence>
<evidence type="ECO:0000313" key="4">
    <source>
        <dbReference type="EMBL" id="GES79532.1"/>
    </source>
</evidence>
<dbReference type="Proteomes" id="UP000615446">
    <property type="component" value="Unassembled WGS sequence"/>
</dbReference>
<dbReference type="EMBL" id="BLAL01000044">
    <property type="protein sequence ID" value="GES79532.1"/>
    <property type="molecule type" value="Genomic_DNA"/>
</dbReference>
<dbReference type="PROSITE" id="PS50084">
    <property type="entry name" value="KH_TYPE_1"/>
    <property type="match status" value="1"/>
</dbReference>
<keyword evidence="1" id="KW-0694">RNA-binding</keyword>
<feature type="compositionally biased region" description="Basic residues" evidence="2">
    <location>
        <begin position="133"/>
        <end position="148"/>
    </location>
</feature>
<accession>A0A8H3L644</accession>
<comment type="caution">
    <text evidence="4">The sequence shown here is derived from an EMBL/GenBank/DDBJ whole genome shotgun (WGS) entry which is preliminary data.</text>
</comment>
<organism evidence="4 5">
    <name type="scientific">Rhizophagus clarus</name>
    <dbReference type="NCBI Taxonomy" id="94130"/>
    <lineage>
        <taxon>Eukaryota</taxon>
        <taxon>Fungi</taxon>
        <taxon>Fungi incertae sedis</taxon>
        <taxon>Mucoromycota</taxon>
        <taxon>Glomeromycotina</taxon>
        <taxon>Glomeromycetes</taxon>
        <taxon>Glomerales</taxon>
        <taxon>Glomeraceae</taxon>
        <taxon>Rhizophagus</taxon>
    </lineage>
</organism>
<dbReference type="AlphaFoldDB" id="A0A8H3L644"/>
<dbReference type="SUPFAM" id="SSF54791">
    <property type="entry name" value="Eukaryotic type KH-domain (KH-domain type I)"/>
    <property type="match status" value="1"/>
</dbReference>
<dbReference type="Gene3D" id="3.30.1370.10">
    <property type="entry name" value="K Homology domain, type 1"/>
    <property type="match status" value="1"/>
</dbReference>
<feature type="compositionally biased region" description="Basic and acidic residues" evidence="2">
    <location>
        <begin position="123"/>
        <end position="132"/>
    </location>
</feature>
<gene>
    <name evidence="4" type="ORF">RCL2_000683300</name>
</gene>
<dbReference type="InterPro" id="IPR036612">
    <property type="entry name" value="KH_dom_type_1_sf"/>
</dbReference>
<evidence type="ECO:0000259" key="3">
    <source>
        <dbReference type="SMART" id="SM00322"/>
    </source>
</evidence>
<reference evidence="4" key="1">
    <citation type="submission" date="2019-10" db="EMBL/GenBank/DDBJ databases">
        <title>Conservation and host-specific expression of non-tandemly repeated heterogenous ribosome RNA gene in arbuscular mycorrhizal fungi.</title>
        <authorList>
            <person name="Maeda T."/>
            <person name="Kobayashi Y."/>
            <person name="Nakagawa T."/>
            <person name="Ezawa T."/>
            <person name="Yamaguchi K."/>
            <person name="Bino T."/>
            <person name="Nishimoto Y."/>
            <person name="Shigenobu S."/>
            <person name="Kawaguchi M."/>
        </authorList>
    </citation>
    <scope>NUCLEOTIDE SEQUENCE</scope>
    <source>
        <strain evidence="4">HR1</strain>
    </source>
</reference>
<sequence>MQTSTKINIPKHINIGRLIGRDGRNLKPIAEITGTHISVNTITTTPHFEIRINNNSTLPSSKDRIREASNKLEDLLKTKGLEMQSLPKKKKKKVIVNHHKYNDLEKERKFSERGMKHMIKSHIETHSHDVRGPHNKQKAKRKAPLSEY</sequence>
<evidence type="ECO:0000256" key="2">
    <source>
        <dbReference type="SAM" id="MobiDB-lite"/>
    </source>
</evidence>
<protein>
    <recommendedName>
        <fullName evidence="3">K Homology domain-containing protein</fullName>
    </recommendedName>
</protein>
<feature type="domain" description="K Homology" evidence="3">
    <location>
        <begin position="1"/>
        <end position="77"/>
    </location>
</feature>
<dbReference type="Pfam" id="PF00013">
    <property type="entry name" value="KH_1"/>
    <property type="match status" value="1"/>
</dbReference>
<evidence type="ECO:0000256" key="1">
    <source>
        <dbReference type="PROSITE-ProRule" id="PRU00117"/>
    </source>
</evidence>
<dbReference type="GO" id="GO:0003723">
    <property type="term" value="F:RNA binding"/>
    <property type="evidence" value="ECO:0007669"/>
    <property type="project" value="UniProtKB-UniRule"/>
</dbReference>
<proteinExistence type="predicted"/>
<dbReference type="OrthoDB" id="752362at2759"/>
<name>A0A8H3L644_9GLOM</name>
<dbReference type="InterPro" id="IPR004088">
    <property type="entry name" value="KH_dom_type_1"/>
</dbReference>
<dbReference type="SMART" id="SM00322">
    <property type="entry name" value="KH"/>
    <property type="match status" value="1"/>
</dbReference>
<dbReference type="InterPro" id="IPR004087">
    <property type="entry name" value="KH_dom"/>
</dbReference>